<evidence type="ECO:0000313" key="2">
    <source>
        <dbReference type="EMBL" id="GIX64989.1"/>
    </source>
</evidence>
<feature type="compositionally biased region" description="Basic and acidic residues" evidence="1">
    <location>
        <begin position="721"/>
        <end position="758"/>
    </location>
</feature>
<dbReference type="GeneID" id="94196470"/>
<evidence type="ECO:0000256" key="1">
    <source>
        <dbReference type="SAM" id="MobiDB-lite"/>
    </source>
</evidence>
<reference evidence="2 3" key="1">
    <citation type="submission" date="2021-06" db="EMBL/GenBank/DDBJ databases">
        <title>Genome sequence of Babesia caballi.</title>
        <authorList>
            <person name="Yamagishi J."/>
            <person name="Kidaka T."/>
            <person name="Ochi A."/>
        </authorList>
    </citation>
    <scope>NUCLEOTIDE SEQUENCE [LARGE SCALE GENOMIC DNA]</scope>
    <source>
        <strain evidence="2">USDA-D6B2</strain>
    </source>
</reference>
<feature type="compositionally biased region" description="Basic and acidic residues" evidence="1">
    <location>
        <begin position="1040"/>
        <end position="1065"/>
    </location>
</feature>
<accession>A0AAV4LY26</accession>
<feature type="compositionally biased region" description="Basic and acidic residues" evidence="1">
    <location>
        <begin position="480"/>
        <end position="490"/>
    </location>
</feature>
<feature type="region of interest" description="Disordered" evidence="1">
    <location>
        <begin position="721"/>
        <end position="792"/>
    </location>
</feature>
<feature type="compositionally biased region" description="Acidic residues" evidence="1">
    <location>
        <begin position="759"/>
        <end position="777"/>
    </location>
</feature>
<keyword evidence="3" id="KW-1185">Reference proteome</keyword>
<feature type="region of interest" description="Disordered" evidence="1">
    <location>
        <begin position="397"/>
        <end position="436"/>
    </location>
</feature>
<proteinExistence type="predicted"/>
<feature type="region of interest" description="Disordered" evidence="1">
    <location>
        <begin position="1035"/>
        <end position="1085"/>
    </location>
</feature>
<sequence>MGDNIFYDTVLGRYHAAGQHLEPHGGEGHGDQRHVLAEREEKVADEHQDEQHGDRDGLVDELVLPEGLHVGVAGVVGQEAGDVDGEAAVEDEGVDEARLEGRVEVGHVVGGARGLPEVPEVQQHGDVEAALRYEAGEVGRPEDGLLGAPRAVDLGGLGARERHEHEGVRERVDGGLDVAEVDAVDGEHGHADGGDERVQTHDLVEQHDVGERAAAAADEQGHAEDVVLAVGEGGRDAGLAELDFGQPLLHVALELLERLAVAQVGLLANHALQLLRDLAVLLLEGALEQRDADVGGLEGGHVVGAVAAHGSLHAGTLEGADHKLLLLRRDAGEDGGVQDDLAQDAAASVTLVVDQGVHGGAGDAETHGPRKEAHLLEEVAGAGMGGQGIAVAQTPEEAGAAPDEDGEVAPGAAERGGRDHGGPVPDLDGVGDVAGSEDVVAGDHDELVPLEVAHAEDRGGPDGRLQGEEADEVERGLDLGAVDGRHHGGGDGEFATGEGQHAHAGEGELLVEPVVVLGHLAKEVAQALGGALAEQHELTVEGVTEAEVGVRLRQGKLGKLSGRGVGGLLPVGGAAADGDDGGHAPELGDELPAAEDGDLKAGGRVAVGEEPGLLGLDDLVVGAEGPADVVEGSLLHGVADDVAGDAGERVAAADDEGSGDGGLVPVGAVRVRARAARHDADDLHLVLSERASLVEGAHAQLSGVGHAEGLGAVHALLVELHDGDGHGHGEDDRELGRDDGGDDVQHGEHELLEVRGGEPLEDEEARGEGEGEEDAEEAPALGGRGGDAVARADDGVDQPALVGLEAGAEDHADAALLRALDAGEPGAVRAAEHDGGPGEDGALPHLALGARDDAALRADGAAVDGGLELRDRLAGEDRLVDDDLAGEDEAVDGGDGGLGRGVVREQKEVAGVELEARDGVLADGERALQPRVSQSAILLGRQPAPCFERPEFHGVDVLHQLEHPLALVEDVLAVPVGVVRVELGALQRDQLGRDGPALVHALRRGGRGGDVDVGAFAAHVLSELVGALDEGAGLEEEDDAHARVPEAEEHGGRAEDTHDEEHDQEGVVARQRPQPGADGGEVDPGDLGSIFRIDVHVNIHVFIGPGAGYGVVNGLPVVRTGRRGDGEYGGAEAREWRVSAHIAMHATPVR</sequence>
<dbReference type="EMBL" id="BPLF01000004">
    <property type="protein sequence ID" value="GIX64989.1"/>
    <property type="molecule type" value="Genomic_DNA"/>
</dbReference>
<feature type="region of interest" description="Disordered" evidence="1">
    <location>
        <begin position="480"/>
        <end position="501"/>
    </location>
</feature>
<feature type="compositionally biased region" description="Low complexity" evidence="1">
    <location>
        <begin position="422"/>
        <end position="434"/>
    </location>
</feature>
<dbReference type="AlphaFoldDB" id="A0AAV4LY26"/>
<evidence type="ECO:0000313" key="3">
    <source>
        <dbReference type="Proteomes" id="UP001497744"/>
    </source>
</evidence>
<protein>
    <submittedName>
        <fullName evidence="2">Uncharacterized protein</fullName>
    </submittedName>
</protein>
<organism evidence="2 3">
    <name type="scientific">Babesia caballi</name>
    <dbReference type="NCBI Taxonomy" id="5871"/>
    <lineage>
        <taxon>Eukaryota</taxon>
        <taxon>Sar</taxon>
        <taxon>Alveolata</taxon>
        <taxon>Apicomplexa</taxon>
        <taxon>Aconoidasida</taxon>
        <taxon>Piroplasmida</taxon>
        <taxon>Babesiidae</taxon>
        <taxon>Babesia</taxon>
    </lineage>
</organism>
<dbReference type="RefSeq" id="XP_067717058.1">
    <property type="nucleotide sequence ID" value="XM_067860957.1"/>
</dbReference>
<gene>
    <name evidence="2" type="ORF">BcabD6B2_44240</name>
</gene>
<dbReference type="Proteomes" id="UP001497744">
    <property type="component" value="Unassembled WGS sequence"/>
</dbReference>
<comment type="caution">
    <text evidence="2">The sequence shown here is derived from an EMBL/GenBank/DDBJ whole genome shotgun (WGS) entry which is preliminary data.</text>
</comment>
<name>A0AAV4LY26_BABCB</name>